<dbReference type="InterPro" id="IPR023385">
    <property type="entry name" value="YopX-like_C"/>
</dbReference>
<evidence type="ECO:0000313" key="2">
    <source>
        <dbReference type="EMBL" id="DAD65138.1"/>
    </source>
</evidence>
<sequence>MIPKFRAWMKQYEKMDNDIGEIYFEDGEFKYIGDDVHYKRLPEHVILMLSTGIKDKNGKEIFEGDIITTNAYGCIVCFGEYTYFEDEHTQTTGIGFYLSFLNVSPATYAPFEKFYWDNCKVIGNIHENELDLIMYEAWKFNEEREDA</sequence>
<dbReference type="Pfam" id="PF09643">
    <property type="entry name" value="YopX"/>
    <property type="match status" value="1"/>
</dbReference>
<name>A0A8S5L656_9CAUD</name>
<evidence type="ECO:0000259" key="1">
    <source>
        <dbReference type="Pfam" id="PF09643"/>
    </source>
</evidence>
<protein>
    <submittedName>
        <fullName evidence="2">YopX protein</fullName>
    </submittedName>
</protein>
<accession>A0A8S5L656</accession>
<dbReference type="InterPro" id="IPR019096">
    <property type="entry name" value="YopX_protein"/>
</dbReference>
<feature type="domain" description="YopX protein" evidence="1">
    <location>
        <begin position="4"/>
        <end position="128"/>
    </location>
</feature>
<dbReference type="EMBL" id="BK014636">
    <property type="protein sequence ID" value="DAD65138.1"/>
    <property type="molecule type" value="Genomic_DNA"/>
</dbReference>
<reference evidence="2" key="1">
    <citation type="journal article" date="2021" name="Proc. Natl. Acad. Sci. U.S.A.">
        <title>A Catalog of Tens of Thousands of Viruses from Human Metagenomes Reveals Hidden Associations with Chronic Diseases.</title>
        <authorList>
            <person name="Tisza M.J."/>
            <person name="Buck C.B."/>
        </authorList>
    </citation>
    <scope>NUCLEOTIDE SEQUENCE</scope>
    <source>
        <strain evidence="2">Ctlr42</strain>
    </source>
</reference>
<dbReference type="SUPFAM" id="SSF159006">
    <property type="entry name" value="YopX-like"/>
    <property type="match status" value="1"/>
</dbReference>
<organism evidence="2">
    <name type="scientific">Siphoviridae sp. ctlr42</name>
    <dbReference type="NCBI Taxonomy" id="2823599"/>
    <lineage>
        <taxon>Viruses</taxon>
        <taxon>Duplodnaviria</taxon>
        <taxon>Heunggongvirae</taxon>
        <taxon>Uroviricota</taxon>
        <taxon>Caudoviricetes</taxon>
    </lineage>
</organism>
<dbReference type="NCBIfam" id="TIGR01671">
    <property type="entry name" value="phage_TIGR01671"/>
    <property type="match status" value="1"/>
</dbReference>
<dbReference type="Gene3D" id="2.30.30.290">
    <property type="entry name" value="YopX-like domains"/>
    <property type="match status" value="1"/>
</dbReference>
<dbReference type="InterPro" id="IPR010024">
    <property type="entry name" value="CHP16711"/>
</dbReference>
<proteinExistence type="predicted"/>